<name>A0A485PEG5_LYNPA</name>
<dbReference type="Proteomes" id="UP000386466">
    <property type="component" value="Unassembled WGS sequence"/>
</dbReference>
<accession>A0A485PEG5</accession>
<evidence type="ECO:0000313" key="2">
    <source>
        <dbReference type="EMBL" id="VFV42718.1"/>
    </source>
</evidence>
<dbReference type="AlphaFoldDB" id="A0A485PEG5"/>
<gene>
    <name evidence="2" type="ORF">LYPA_23C012637</name>
</gene>
<protein>
    <submittedName>
        <fullName evidence="2">Uncharacterized protein</fullName>
    </submittedName>
</protein>
<evidence type="ECO:0000256" key="1">
    <source>
        <dbReference type="SAM" id="Phobius"/>
    </source>
</evidence>
<reference evidence="2 3" key="1">
    <citation type="submission" date="2019-01" db="EMBL/GenBank/DDBJ databases">
        <authorList>
            <person name="Alioto T."/>
            <person name="Alioto T."/>
        </authorList>
    </citation>
    <scope>NUCLEOTIDE SEQUENCE [LARGE SCALE GENOMIC DNA]</scope>
</reference>
<organism evidence="2 3">
    <name type="scientific">Lynx pardinus</name>
    <name type="common">Iberian lynx</name>
    <name type="synonym">Felis pardina</name>
    <dbReference type="NCBI Taxonomy" id="191816"/>
    <lineage>
        <taxon>Eukaryota</taxon>
        <taxon>Metazoa</taxon>
        <taxon>Chordata</taxon>
        <taxon>Craniata</taxon>
        <taxon>Vertebrata</taxon>
        <taxon>Euteleostomi</taxon>
        <taxon>Mammalia</taxon>
        <taxon>Eutheria</taxon>
        <taxon>Laurasiatheria</taxon>
        <taxon>Carnivora</taxon>
        <taxon>Feliformia</taxon>
        <taxon>Felidae</taxon>
        <taxon>Felinae</taxon>
        <taxon>Lynx</taxon>
    </lineage>
</organism>
<evidence type="ECO:0000313" key="3">
    <source>
        <dbReference type="Proteomes" id="UP000386466"/>
    </source>
</evidence>
<keyword evidence="1" id="KW-0472">Membrane</keyword>
<feature type="transmembrane region" description="Helical" evidence="1">
    <location>
        <begin position="39"/>
        <end position="63"/>
    </location>
</feature>
<keyword evidence="1" id="KW-1133">Transmembrane helix</keyword>
<sequence>MDPAAELVGYVNGREVSAPDAGFWPGGGFARLRRHARQACGVLSTLPWSFGPHFLVLLFSLLARRPG</sequence>
<dbReference type="EMBL" id="CAAGRJ010032403">
    <property type="protein sequence ID" value="VFV42718.1"/>
    <property type="molecule type" value="Genomic_DNA"/>
</dbReference>
<proteinExistence type="predicted"/>
<keyword evidence="3" id="KW-1185">Reference proteome</keyword>
<keyword evidence="1" id="KW-0812">Transmembrane</keyword>